<evidence type="ECO:0000256" key="3">
    <source>
        <dbReference type="ARBA" id="ARBA00022840"/>
    </source>
</evidence>
<keyword evidence="6" id="KW-1185">Reference proteome</keyword>
<dbReference type="SMART" id="SM00382">
    <property type="entry name" value="AAA"/>
    <property type="match status" value="2"/>
</dbReference>
<feature type="domain" description="AAA+ ATPase" evidence="4">
    <location>
        <begin position="464"/>
        <end position="593"/>
    </location>
</feature>
<keyword evidence="2" id="KW-0547">Nucleotide-binding</keyword>
<dbReference type="GO" id="GO:0005524">
    <property type="term" value="F:ATP binding"/>
    <property type="evidence" value="ECO:0007669"/>
    <property type="project" value="UniProtKB-KW"/>
</dbReference>
<dbReference type="AlphaFoldDB" id="A0A2R3QGV1"/>
<name>A0A2R3QGV1_9BURK</name>
<evidence type="ECO:0000259" key="4">
    <source>
        <dbReference type="SMART" id="SM00382"/>
    </source>
</evidence>
<feature type="domain" description="AAA+ ATPase" evidence="4">
    <location>
        <begin position="224"/>
        <end position="356"/>
    </location>
</feature>
<evidence type="ECO:0000256" key="2">
    <source>
        <dbReference type="ARBA" id="ARBA00022741"/>
    </source>
</evidence>
<dbReference type="OrthoDB" id="9802352at2"/>
<dbReference type="EMBL" id="CP027667">
    <property type="protein sequence ID" value="AVO50998.1"/>
    <property type="molecule type" value="Genomic_DNA"/>
</dbReference>
<dbReference type="KEGG" id="mela:C6568_06435"/>
<dbReference type="InterPro" id="IPR003959">
    <property type="entry name" value="ATPase_AAA_core"/>
</dbReference>
<dbReference type="PANTHER" id="PTHR23073">
    <property type="entry name" value="26S PROTEASOME REGULATORY SUBUNIT"/>
    <property type="match status" value="1"/>
</dbReference>
<accession>A0A2R3QGV1</accession>
<dbReference type="Gene3D" id="3.40.50.300">
    <property type="entry name" value="P-loop containing nucleotide triphosphate hydrolases"/>
    <property type="match status" value="2"/>
</dbReference>
<dbReference type="GO" id="GO:0016887">
    <property type="term" value="F:ATP hydrolysis activity"/>
    <property type="evidence" value="ECO:0007669"/>
    <property type="project" value="InterPro"/>
</dbReference>
<evidence type="ECO:0000256" key="1">
    <source>
        <dbReference type="ARBA" id="ARBA00006914"/>
    </source>
</evidence>
<dbReference type="SUPFAM" id="SSF52540">
    <property type="entry name" value="P-loop containing nucleoside triphosphate hydrolases"/>
    <property type="match status" value="2"/>
</dbReference>
<evidence type="ECO:0000313" key="6">
    <source>
        <dbReference type="Proteomes" id="UP000237925"/>
    </source>
</evidence>
<sequence length="671" mass="73516">MLQDLGGYKQWIRPHDFGNDKLARALGLEHWLEDEGGRIFDAKAVRQELRQMHAQAQRRARGTQVAPALRRNVAQLAALAHLSEADCRILEFACCVHADSLLEDATDMFGDLTAAQVAACLASILDLPADTVRAALAPQSVLARTGLLTLDRSGRGWLRSRLDLLSGNFAELMQTEAADVLHLLRGKVSVAGPARLALDDYGHIQPQLDIALPYLRQTLDARGRGVNLFIHGTPGTGKTELARTLARQLDCELFEVASEDDDGDPTSAERRLRAFRAAQSFFASRRALLVFDEAEDVFNDSSSPFGGKSTAQLHKAWINRMLEDNPVPVLWLSNSGALDAAFIRRFDMVFELPVPPQRQRQRIVRQQCAGLLDDVAVERMSAIEALAPAVVARAAQVVRRIGDAQPAQQASQALERLVDNTLQAQGHRGLAQHGAARLPEIYDPAFLHADADLAAIARGIAAQRSARLCLYGPPGTGKTAYGRWLAQELDAPLLVRRASDLQSKWVGECEKNIARAFEEARHGGAVLLIDEVDGFLQDRCGAQRSWEVSQVNEMLTQMEAFEGVFIASTNLMQGLDQAALRRFDLKVKLDWLRPAQAWELLVRHCRQLGLAAPEADEQARLARLAQLAPGDFAAVVRQSRFKPLPDAATLVTALAAECALKEGSHASIGFV</sequence>
<comment type="similarity">
    <text evidence="1">Belongs to the AAA ATPase family.</text>
</comment>
<keyword evidence="3" id="KW-0067">ATP-binding</keyword>
<dbReference type="InterPro" id="IPR027417">
    <property type="entry name" value="P-loop_NTPase"/>
</dbReference>
<protein>
    <submittedName>
        <fullName evidence="5">AAA family ATPase</fullName>
    </submittedName>
</protein>
<dbReference type="CDD" id="cd19481">
    <property type="entry name" value="RecA-like_protease"/>
    <property type="match status" value="1"/>
</dbReference>
<reference evidence="5 6" key="1">
    <citation type="submission" date="2018-03" db="EMBL/GenBank/DDBJ databases">
        <title>Genome sequencing of Melaminivora sp.</title>
        <authorList>
            <person name="Kim S.-J."/>
            <person name="Heo J."/>
            <person name="Ahn J.-H."/>
            <person name="Kwon S.-W."/>
        </authorList>
    </citation>
    <scope>NUCLEOTIDE SEQUENCE [LARGE SCALE GENOMIC DNA]</scope>
    <source>
        <strain evidence="5 6">SC2-9</strain>
    </source>
</reference>
<dbReference type="InterPro" id="IPR003593">
    <property type="entry name" value="AAA+_ATPase"/>
</dbReference>
<proteinExistence type="inferred from homology"/>
<dbReference type="Pfam" id="PF00004">
    <property type="entry name" value="AAA"/>
    <property type="match status" value="2"/>
</dbReference>
<gene>
    <name evidence="5" type="ORF">C6568_06435</name>
</gene>
<evidence type="ECO:0000313" key="5">
    <source>
        <dbReference type="EMBL" id="AVO50998.1"/>
    </source>
</evidence>
<dbReference type="Proteomes" id="UP000237925">
    <property type="component" value="Chromosome"/>
</dbReference>
<organism evidence="5 6">
    <name type="scientific">Melaminivora suipulveris</name>
    <dbReference type="NCBI Taxonomy" id="2109913"/>
    <lineage>
        <taxon>Bacteria</taxon>
        <taxon>Pseudomonadati</taxon>
        <taxon>Pseudomonadota</taxon>
        <taxon>Betaproteobacteria</taxon>
        <taxon>Burkholderiales</taxon>
        <taxon>Comamonadaceae</taxon>
        <taxon>Melaminivora</taxon>
    </lineage>
</organism>
<dbReference type="InterPro" id="IPR050221">
    <property type="entry name" value="26S_Proteasome_ATPase"/>
</dbReference>